<keyword evidence="3" id="KW-1185">Reference proteome</keyword>
<gene>
    <name evidence="2" type="ORF">ADIS_1439</name>
</gene>
<protein>
    <submittedName>
        <fullName evidence="2">Uncharacterized protein</fullName>
    </submittedName>
</protein>
<dbReference type="Proteomes" id="UP000013909">
    <property type="component" value="Unassembled WGS sequence"/>
</dbReference>
<dbReference type="AlphaFoldDB" id="R7ZVY0"/>
<feature type="transmembrane region" description="Helical" evidence="1">
    <location>
        <begin position="31"/>
        <end position="50"/>
    </location>
</feature>
<sequence length="52" mass="6151">MSLPLFLGFLLFFTTFYLILNLNWPTFNLPYFLISVLLSIPYLILNDICYAK</sequence>
<evidence type="ECO:0000313" key="2">
    <source>
        <dbReference type="EMBL" id="EON78242.1"/>
    </source>
</evidence>
<keyword evidence="1" id="KW-0812">Transmembrane</keyword>
<accession>R7ZVY0</accession>
<keyword evidence="1" id="KW-0472">Membrane</keyword>
<dbReference type="EMBL" id="AQHR01000041">
    <property type="protein sequence ID" value="EON78242.1"/>
    <property type="molecule type" value="Genomic_DNA"/>
</dbReference>
<evidence type="ECO:0000313" key="3">
    <source>
        <dbReference type="Proteomes" id="UP000013909"/>
    </source>
</evidence>
<reference evidence="2 3" key="1">
    <citation type="submission" date="2013-02" db="EMBL/GenBank/DDBJ databases">
        <title>A novel strain isolated from Lonar lake, Maharashtra, India.</title>
        <authorList>
            <person name="Singh A."/>
        </authorList>
    </citation>
    <scope>NUCLEOTIDE SEQUENCE [LARGE SCALE GENOMIC DNA]</scope>
    <source>
        <strain evidence="2 3">AK24</strain>
    </source>
</reference>
<comment type="caution">
    <text evidence="2">The sequence shown here is derived from an EMBL/GenBank/DDBJ whole genome shotgun (WGS) entry which is preliminary data.</text>
</comment>
<name>R7ZVY0_9BACT</name>
<organism evidence="2 3">
    <name type="scientific">Lunatimonas lonarensis</name>
    <dbReference type="NCBI Taxonomy" id="1232681"/>
    <lineage>
        <taxon>Bacteria</taxon>
        <taxon>Pseudomonadati</taxon>
        <taxon>Bacteroidota</taxon>
        <taxon>Cytophagia</taxon>
        <taxon>Cytophagales</taxon>
        <taxon>Cyclobacteriaceae</taxon>
    </lineage>
</organism>
<keyword evidence="1" id="KW-1133">Transmembrane helix</keyword>
<evidence type="ECO:0000256" key="1">
    <source>
        <dbReference type="SAM" id="Phobius"/>
    </source>
</evidence>
<proteinExistence type="predicted"/>